<feature type="domain" description="DUF3592" evidence="2">
    <location>
        <begin position="48"/>
        <end position="106"/>
    </location>
</feature>
<evidence type="ECO:0000313" key="4">
    <source>
        <dbReference type="EMBL" id="NMK38771.1"/>
    </source>
</evidence>
<organism evidence="4 6">
    <name type="scientific">Megasphaera elsdenii</name>
    <dbReference type="NCBI Taxonomy" id="907"/>
    <lineage>
        <taxon>Bacteria</taxon>
        <taxon>Bacillati</taxon>
        <taxon>Bacillota</taxon>
        <taxon>Negativicutes</taxon>
        <taxon>Veillonellales</taxon>
        <taxon>Veillonellaceae</taxon>
        <taxon>Megasphaera</taxon>
    </lineage>
</organism>
<keyword evidence="1" id="KW-0812">Transmembrane</keyword>
<evidence type="ECO:0000259" key="2">
    <source>
        <dbReference type="Pfam" id="PF12158"/>
    </source>
</evidence>
<keyword evidence="1" id="KW-0472">Membrane</keyword>
<gene>
    <name evidence="3" type="ORF">C6Y28_08280</name>
    <name evidence="4" type="ORF">HG933_05185</name>
</gene>
<proteinExistence type="predicted"/>
<dbReference type="RefSeq" id="WP_022497343.1">
    <property type="nucleotide sequence ID" value="NZ_CABMON010000002.1"/>
</dbReference>
<sequence>MFLQIFYYLPAILGVLFIAVGAYHGWKFRGMTRRCKVAAVGTLLGFEEKKMKSGTLYYPVVRFQTQDGKTYQARYAFGDAEWDYTAGDELDLRYNPADPQEIYLDHVQSVWQQYASPFFIIIGGLIFIAAYYFIL</sequence>
<dbReference type="EMBL" id="CP027569">
    <property type="protein sequence ID" value="AVO27600.1"/>
    <property type="molecule type" value="Genomic_DNA"/>
</dbReference>
<dbReference type="Proteomes" id="UP000536773">
    <property type="component" value="Unassembled WGS sequence"/>
</dbReference>
<dbReference type="OrthoDB" id="1623608at2"/>
<dbReference type="Proteomes" id="UP000238358">
    <property type="component" value="Chromosome"/>
</dbReference>
<evidence type="ECO:0000313" key="3">
    <source>
        <dbReference type="EMBL" id="AVO27600.1"/>
    </source>
</evidence>
<keyword evidence="1" id="KW-1133">Transmembrane helix</keyword>
<evidence type="ECO:0000256" key="1">
    <source>
        <dbReference type="SAM" id="Phobius"/>
    </source>
</evidence>
<reference evidence="4 6" key="2">
    <citation type="submission" date="2020-04" db="EMBL/GenBank/DDBJ databases">
        <authorList>
            <person name="Hitch T.C.A."/>
            <person name="Wylensek D."/>
            <person name="Clavel T."/>
        </authorList>
    </citation>
    <scope>NUCLEOTIDE SEQUENCE [LARGE SCALE GENOMIC DNA]</scope>
    <source>
        <strain evidence="4 6">WCA-386-APC-2A</strain>
    </source>
</reference>
<dbReference type="EMBL" id="JABBJH010000005">
    <property type="protein sequence ID" value="NMK38771.1"/>
    <property type="molecule type" value="Genomic_DNA"/>
</dbReference>
<feature type="transmembrane region" description="Helical" evidence="1">
    <location>
        <begin position="6"/>
        <end position="26"/>
    </location>
</feature>
<feature type="transmembrane region" description="Helical" evidence="1">
    <location>
        <begin position="114"/>
        <end position="134"/>
    </location>
</feature>
<accession>A0A1M6N650</accession>
<evidence type="ECO:0000313" key="5">
    <source>
        <dbReference type="Proteomes" id="UP000238358"/>
    </source>
</evidence>
<dbReference type="InterPro" id="IPR021994">
    <property type="entry name" value="DUF3592"/>
</dbReference>
<dbReference type="AlphaFoldDB" id="A0A1M6N650"/>
<reference evidence="3 5" key="1">
    <citation type="journal article" date="2018" name="Genome Announc.">
        <title>Complete genomes of two Megasphaera elsdenii strains, NCIMB 702410 and ATCC 25940.</title>
        <authorList>
            <person name="Hatmaker E.A."/>
            <person name="O'Dell K."/>
            <person name="Riley L.A."/>
            <person name="Klingeman D.M."/>
            <person name="Guss A.M."/>
        </authorList>
    </citation>
    <scope>NUCLEOTIDE SEQUENCE [LARGE SCALE GENOMIC DNA]</scope>
    <source>
        <strain evidence="3 5">NCIMB702410</strain>
    </source>
</reference>
<evidence type="ECO:0000313" key="6">
    <source>
        <dbReference type="Proteomes" id="UP000536773"/>
    </source>
</evidence>
<protein>
    <submittedName>
        <fullName evidence="4">DUF3592 domain-containing protein</fullName>
    </submittedName>
</protein>
<name>A0A1M6N650_MEGEL</name>
<dbReference type="Pfam" id="PF12158">
    <property type="entry name" value="DUF3592"/>
    <property type="match status" value="1"/>
</dbReference>